<dbReference type="InterPro" id="IPR022075">
    <property type="entry name" value="Symplekin_C"/>
</dbReference>
<sequence length="1431" mass="156879">MDEALSLLTAANSHGDLTVKLSSLKQAKDVLLSLEPSLAAELFPSLVELQYSPEGIVRQKLVEVIEEIGLKAMENCSILIPVLLGLLRDNDSVVARESIVSGTHLYCGVLEEMALQCHRRGKVERWLEGLWIWMLKFKDAVFAIALEPGPVGIKLLALKFLETYILLFTTETTDSDRLVAEGSRRLFNISWVAGGHPVLDAVSLMSDANKTLVILLDFLWSPGSLPGALMIAVVNCYNEICQHPYCGITIRNLIGLLLFVVFWMHADQLSYEELLGLDTAALVVQTMGVTGLDNVYDVHLLPSQLSISWLPYKLLRVLTLLNPANVNLSTFSYGGCLILLSGISFLSYLNKISFCLQWLYNSVHLTIIVSLMIENWESLAAVARKRPLHYETILSALLDFDPKVEKGCHAASIQYSLRTAFLGFLRCTYPTILESRDKLLRALRAMNAGDAAEQAIRQVDKMIKNNERTSREVRFSRDDQPTSQLPVSGDQLRKRSVPMDNEEQANGHEMAQKRSRYGPNILSTTPIQINESGPDSVFDNGVSANVHLSDSDLTPAEQMIAMIGALLAEGERGAESLELLISNIHPDLLADIVITNMKHLPKSSPPLTRLGSLPVTLQDCSSSSPAQAVAPSAPVSSAQGPIPVVTAGNLSLSDAPIVNNFPVDSKRDPRRDPRRLDPRRTATSVGAPSIAIVDDHGGMQPEMDSTVSLSKASPLPVVTSVENPPEPYISNSKIEDKSLEGLLVSKTDQVSMSEEVICRPEEIVPISEANASSDQAFSPPHTSEEGDVVLKSDFEVASGADTLYVMEPEQLSPDVSNISVPEEICQVDLPQLPPYVELTEEQQKTVRQLAVERIIESYKHLSGTECSQTRMALLARLVAQGQELVLHFLYHLHSLTILDSVGSASYAAVLYEKFLLVVARSLLDAFPASDKSFSKLLGEVPFLPESAFKLLDDLCHCDIFDSHGKEVRDGERVTQGLGAVWGLILGRPNNRQAFLDIALKCAVHSQDDIRSKAIRLVANKLYQLNYISQNIEQFATNMLLSVVEQHASDIKPSQSVSTDQREGEVVSQEVSVNGSQVSETGNCENDSMKGAQPLAQSVSTMSFPEVQRHISLFFALCTKNPGLLQIVFDIYGQAPKTVKQAVHRHIPVLIRALGSSYSELLRIISDPPEGCENLLMLDATILIPILSSLSKNEVLPIFPRLVGLPIEKFQMALAHILQGSAHTGPALTPAEVLVAIHDINPNKDGLPLKKITDACSACFEQRTVFTQQVLAKALNQMVDQTPLPLLFMRTVIQAIDAFPSLVHRVALPSLGNLKLTVDFVMEILSKLVSRQVWKMPKLWVGFLKCVSQTRPHSFQVLLQLPPPQLESALNKHANLRGPLATYASQPSTKTSLPRSTLAILGLVNERHMQQLPISSLHPSSTSSSAHGANTA</sequence>
<evidence type="ECO:0000313" key="4">
    <source>
        <dbReference type="EMBL" id="KAG6786364.1"/>
    </source>
</evidence>
<dbReference type="Pfam" id="PF12295">
    <property type="entry name" value="Symplekin_C"/>
    <property type="match status" value="1"/>
</dbReference>
<dbReference type="PANTHER" id="PTHR47184:SF3">
    <property type="entry name" value="PHOSPHATIDYLINOSITOL 3-AND 4-KINASE FAMILY PROTEIN-RELATED"/>
    <property type="match status" value="1"/>
</dbReference>
<keyword evidence="5" id="KW-1185">Reference proteome</keyword>
<evidence type="ECO:0000256" key="1">
    <source>
        <dbReference type="SAM" id="MobiDB-lite"/>
    </source>
</evidence>
<proteinExistence type="predicted"/>
<feature type="region of interest" description="Disordered" evidence="1">
    <location>
        <begin position="1051"/>
        <end position="1071"/>
    </location>
</feature>
<feature type="region of interest" description="Disordered" evidence="1">
    <location>
        <begin position="467"/>
        <end position="512"/>
    </location>
</feature>
<evidence type="ECO:0000259" key="2">
    <source>
        <dbReference type="Pfam" id="PF11935"/>
    </source>
</evidence>
<feature type="compositionally biased region" description="Basic and acidic residues" evidence="1">
    <location>
        <begin position="664"/>
        <end position="680"/>
    </location>
</feature>
<feature type="domain" description="Symplekin C-terminal" evidence="3">
    <location>
        <begin position="1178"/>
        <end position="1371"/>
    </location>
</feature>
<feature type="domain" description="Symplekin/Pta1 N-terminal" evidence="2">
    <location>
        <begin position="91"/>
        <end position="240"/>
    </location>
</feature>
<dbReference type="OrthoDB" id="331600at2759"/>
<evidence type="ECO:0000259" key="3">
    <source>
        <dbReference type="Pfam" id="PF12295"/>
    </source>
</evidence>
<evidence type="ECO:0000313" key="5">
    <source>
        <dbReference type="Proteomes" id="UP000886885"/>
    </source>
</evidence>
<evidence type="ECO:0008006" key="6">
    <source>
        <dbReference type="Google" id="ProtNLM"/>
    </source>
</evidence>
<feature type="compositionally biased region" description="Basic and acidic residues" evidence="1">
    <location>
        <begin position="467"/>
        <end position="480"/>
    </location>
</feature>
<dbReference type="EMBL" id="JAAWWB010000003">
    <property type="protein sequence ID" value="KAG6786364.1"/>
    <property type="molecule type" value="Genomic_DNA"/>
</dbReference>
<name>A0A8X8DDT0_POPTO</name>
<feature type="region of interest" description="Disordered" evidence="1">
    <location>
        <begin position="657"/>
        <end position="685"/>
    </location>
</feature>
<dbReference type="Proteomes" id="UP000886885">
    <property type="component" value="Chromosome 2A"/>
</dbReference>
<protein>
    <recommendedName>
        <fullName evidence="6">Symplekin</fullName>
    </recommendedName>
</protein>
<gene>
    <name evidence="4" type="ORF">POTOM_007964</name>
</gene>
<comment type="caution">
    <text evidence="4">The sequence shown here is derived from an EMBL/GenBank/DDBJ whole genome shotgun (WGS) entry which is preliminary data.</text>
</comment>
<dbReference type="InterPro" id="IPR032460">
    <property type="entry name" value="Symplekin/Pta1_N"/>
</dbReference>
<feature type="region of interest" description="Disordered" evidence="1">
    <location>
        <begin position="621"/>
        <end position="641"/>
    </location>
</feature>
<dbReference type="Pfam" id="PF11935">
    <property type="entry name" value="SYMPK_PTA1_N"/>
    <property type="match status" value="2"/>
</dbReference>
<dbReference type="PANTHER" id="PTHR47184">
    <property type="entry name" value="PHOSPHATIDYLINOSITOL 3-AND 4-KINASE FAMILY PROTEIN-RELATED"/>
    <property type="match status" value="1"/>
</dbReference>
<reference evidence="4" key="1">
    <citation type="journal article" date="2020" name="bioRxiv">
        <title>Hybrid origin of Populus tomentosa Carr. identified through genome sequencing and phylogenomic analysis.</title>
        <authorList>
            <person name="An X."/>
            <person name="Gao K."/>
            <person name="Chen Z."/>
            <person name="Li J."/>
            <person name="Yang X."/>
            <person name="Yang X."/>
            <person name="Zhou J."/>
            <person name="Guo T."/>
            <person name="Zhao T."/>
            <person name="Huang S."/>
            <person name="Miao D."/>
            <person name="Khan W.U."/>
            <person name="Rao P."/>
            <person name="Ye M."/>
            <person name="Lei B."/>
            <person name="Liao W."/>
            <person name="Wang J."/>
            <person name="Ji L."/>
            <person name="Li Y."/>
            <person name="Guo B."/>
            <person name="Mustafa N.S."/>
            <person name="Li S."/>
            <person name="Yun Q."/>
            <person name="Keller S.R."/>
            <person name="Mao J."/>
            <person name="Zhang R."/>
            <person name="Strauss S.H."/>
        </authorList>
    </citation>
    <scope>NUCLEOTIDE SEQUENCE</scope>
    <source>
        <strain evidence="4">GM15</strain>
        <tissue evidence="4">Leaf</tissue>
    </source>
</reference>
<accession>A0A8X8DDT0</accession>
<feature type="compositionally biased region" description="Low complexity" evidence="1">
    <location>
        <begin position="621"/>
        <end position="639"/>
    </location>
</feature>
<organism evidence="4 5">
    <name type="scientific">Populus tomentosa</name>
    <name type="common">Chinese white poplar</name>
    <dbReference type="NCBI Taxonomy" id="118781"/>
    <lineage>
        <taxon>Eukaryota</taxon>
        <taxon>Viridiplantae</taxon>
        <taxon>Streptophyta</taxon>
        <taxon>Embryophyta</taxon>
        <taxon>Tracheophyta</taxon>
        <taxon>Spermatophyta</taxon>
        <taxon>Magnoliopsida</taxon>
        <taxon>eudicotyledons</taxon>
        <taxon>Gunneridae</taxon>
        <taxon>Pentapetalae</taxon>
        <taxon>rosids</taxon>
        <taxon>fabids</taxon>
        <taxon>Malpighiales</taxon>
        <taxon>Salicaceae</taxon>
        <taxon>Saliceae</taxon>
        <taxon>Populus</taxon>
    </lineage>
</organism>
<feature type="domain" description="Symplekin/Pta1 N-terminal" evidence="2">
    <location>
        <begin position="369"/>
        <end position="452"/>
    </location>
</feature>